<evidence type="ECO:0000313" key="3">
    <source>
        <dbReference type="EMBL" id="OGF41015.1"/>
    </source>
</evidence>
<dbReference type="CDD" id="cd10456">
    <property type="entry name" value="GIY-YIG_UPF0213"/>
    <property type="match status" value="1"/>
</dbReference>
<accession>A0A1F5TPX3</accession>
<dbReference type="AlphaFoldDB" id="A0A1F5TPX3"/>
<comment type="similarity">
    <text evidence="1">Belongs to the UPF0213 family.</text>
</comment>
<dbReference type="PANTHER" id="PTHR34477:SF1">
    <property type="entry name" value="UPF0213 PROTEIN YHBQ"/>
    <property type="match status" value="1"/>
</dbReference>
<dbReference type="Pfam" id="PF01541">
    <property type="entry name" value="GIY-YIG"/>
    <property type="match status" value="1"/>
</dbReference>
<dbReference type="PROSITE" id="PS50164">
    <property type="entry name" value="GIY_YIG"/>
    <property type="match status" value="1"/>
</dbReference>
<evidence type="ECO:0000313" key="4">
    <source>
        <dbReference type="Proteomes" id="UP000177579"/>
    </source>
</evidence>
<dbReference type="InterPro" id="IPR035901">
    <property type="entry name" value="GIY-YIG_endonuc_sf"/>
</dbReference>
<reference evidence="3 4" key="1">
    <citation type="journal article" date="2016" name="Nat. Commun.">
        <title>Thousands of microbial genomes shed light on interconnected biogeochemical processes in an aquifer system.</title>
        <authorList>
            <person name="Anantharaman K."/>
            <person name="Brown C.T."/>
            <person name="Hug L.A."/>
            <person name="Sharon I."/>
            <person name="Castelle C.J."/>
            <person name="Probst A.J."/>
            <person name="Thomas B.C."/>
            <person name="Singh A."/>
            <person name="Wilkins M.J."/>
            <person name="Karaoz U."/>
            <person name="Brodie E.L."/>
            <person name="Williams K.H."/>
            <person name="Hubbard S.S."/>
            <person name="Banfield J.F."/>
        </authorList>
    </citation>
    <scope>NUCLEOTIDE SEQUENCE [LARGE SCALE GENOMIC DNA]</scope>
</reference>
<dbReference type="Proteomes" id="UP000177579">
    <property type="component" value="Unassembled WGS sequence"/>
</dbReference>
<protein>
    <recommendedName>
        <fullName evidence="2">GIY-YIG domain-containing protein</fullName>
    </recommendedName>
</protein>
<evidence type="ECO:0000259" key="2">
    <source>
        <dbReference type="PROSITE" id="PS50164"/>
    </source>
</evidence>
<name>A0A1F5TPX3_9BACT</name>
<feature type="domain" description="GIY-YIG" evidence="2">
    <location>
        <begin position="1"/>
        <end position="76"/>
    </location>
</feature>
<dbReference type="Gene3D" id="3.40.1440.10">
    <property type="entry name" value="GIY-YIG endonuclease"/>
    <property type="match status" value="1"/>
</dbReference>
<dbReference type="InterPro" id="IPR000305">
    <property type="entry name" value="GIY-YIG_endonuc"/>
</dbReference>
<dbReference type="EMBL" id="MFGO01000015">
    <property type="protein sequence ID" value="OGF41015.1"/>
    <property type="molecule type" value="Genomic_DNA"/>
</dbReference>
<dbReference type="PANTHER" id="PTHR34477">
    <property type="entry name" value="UPF0213 PROTEIN YHBQ"/>
    <property type="match status" value="1"/>
</dbReference>
<gene>
    <name evidence="3" type="ORF">A2531_03605</name>
</gene>
<sequence length="89" mass="10473">MYCVYILKCSDGSLYTGITNNLEKRINEHNFSHLGAKYTKGRRPVSLVYLLKKRSRSTATKEEYRIKKLSRIEKINLINGKKYERTKKS</sequence>
<evidence type="ECO:0000256" key="1">
    <source>
        <dbReference type="ARBA" id="ARBA00007435"/>
    </source>
</evidence>
<organism evidence="3 4">
    <name type="scientific">Candidatus Falkowbacteria bacterium RIFOXYD2_FULL_34_120</name>
    <dbReference type="NCBI Taxonomy" id="1798007"/>
    <lineage>
        <taxon>Bacteria</taxon>
        <taxon>Candidatus Falkowiibacteriota</taxon>
    </lineage>
</organism>
<proteinExistence type="inferred from homology"/>
<comment type="caution">
    <text evidence="3">The sequence shown here is derived from an EMBL/GenBank/DDBJ whole genome shotgun (WGS) entry which is preliminary data.</text>
</comment>
<dbReference type="InterPro" id="IPR050190">
    <property type="entry name" value="UPF0213_domain"/>
</dbReference>
<dbReference type="SUPFAM" id="SSF82771">
    <property type="entry name" value="GIY-YIG endonuclease"/>
    <property type="match status" value="1"/>
</dbReference>